<dbReference type="Proteomes" id="UP000198605">
    <property type="component" value="Unassembled WGS sequence"/>
</dbReference>
<reference evidence="3" key="1">
    <citation type="submission" date="2016-06" db="EMBL/GenBank/DDBJ databases">
        <authorList>
            <person name="Varghese N."/>
            <person name="Submissions Spin"/>
        </authorList>
    </citation>
    <scope>NUCLEOTIDE SEQUENCE [LARGE SCALE GENOMIC DNA]</scope>
    <source>
        <strain evidence="3">DSM 44151</strain>
    </source>
</reference>
<keyword evidence="3" id="KW-1185">Reference proteome</keyword>
<protein>
    <submittedName>
        <fullName evidence="2">Uncharacterized protein</fullName>
    </submittedName>
</protein>
<proteinExistence type="predicted"/>
<evidence type="ECO:0000313" key="3">
    <source>
        <dbReference type="Proteomes" id="UP000198605"/>
    </source>
</evidence>
<feature type="region of interest" description="Disordered" evidence="1">
    <location>
        <begin position="1"/>
        <end position="53"/>
    </location>
</feature>
<evidence type="ECO:0000313" key="2">
    <source>
        <dbReference type="EMBL" id="SCL70572.1"/>
    </source>
</evidence>
<evidence type="ECO:0000256" key="1">
    <source>
        <dbReference type="SAM" id="MobiDB-lite"/>
    </source>
</evidence>
<name>A0A1C6VWI2_9ACTN</name>
<organism evidence="2 3">
    <name type="scientific">Micromonospora chersina</name>
    <dbReference type="NCBI Taxonomy" id="47854"/>
    <lineage>
        <taxon>Bacteria</taxon>
        <taxon>Bacillati</taxon>
        <taxon>Actinomycetota</taxon>
        <taxon>Actinomycetes</taxon>
        <taxon>Micromonosporales</taxon>
        <taxon>Micromonosporaceae</taxon>
        <taxon>Micromonospora</taxon>
    </lineage>
</organism>
<sequence>MSEDDAARHSGGTEPPRHRRRPYRWVFTRPWGTRPRGSRPRGSRPATTHRPLR</sequence>
<dbReference type="AlphaFoldDB" id="A0A1C6VWI2"/>
<accession>A0A1C6VWI2</accession>
<gene>
    <name evidence="2" type="ORF">GA0070603_5584</name>
</gene>
<dbReference type="EMBL" id="FMIB01000002">
    <property type="protein sequence ID" value="SCL70572.1"/>
    <property type="molecule type" value="Genomic_DNA"/>
</dbReference>